<keyword evidence="2" id="KW-0238">DNA-binding</keyword>
<evidence type="ECO:0000256" key="1">
    <source>
        <dbReference type="ARBA" id="ARBA00023015"/>
    </source>
</evidence>
<dbReference type="GO" id="GO:0000976">
    <property type="term" value="F:transcription cis-regulatory region binding"/>
    <property type="evidence" value="ECO:0007669"/>
    <property type="project" value="TreeGrafter"/>
</dbReference>
<evidence type="ECO:0000313" key="5">
    <source>
        <dbReference type="EMBL" id="CUJ99160.1"/>
    </source>
</evidence>
<dbReference type="OrthoDB" id="234496at2"/>
<accession>A0A0N7M9G6</accession>
<keyword evidence="3" id="KW-0804">Transcription</keyword>
<dbReference type="Gene3D" id="1.10.260.40">
    <property type="entry name" value="lambda repressor-like DNA-binding domains"/>
    <property type="match status" value="1"/>
</dbReference>
<keyword evidence="1" id="KW-0805">Transcription regulation</keyword>
<dbReference type="Pfam" id="PF13377">
    <property type="entry name" value="Peripla_BP_3"/>
    <property type="match status" value="1"/>
</dbReference>
<sequence length="348" mass="37827">MARATIKSIARETGYSVGTVSNALREVDSVREDTRQKIQAAAARLGYRVNMDGLKLRTNKSYRIAVLVSVSSDAAEEWEGVEFTRVLAGISSALQTSRYEMSVFNVADLSDAMTILVRIVQDGLADGVIFSGTLHDDPRIAFLQQHRFPFVTMGMSNSKTPHAYVDFDSQAAAFDATARLVGLGHRRIALVNPPAKLIYAAQRQTGYEQALADGGLAPDPTLIFNGPTTASTGQLCFEALHQLKDRPTACICANEAMTLGVLSAAHEAGVQIGRDMVVISTDDLQLSRYFVPPTTTYYVPIEETSHLLGEYMLKALDGVDSSETQKKIRATLIERQPDTPAPQKAPTT</sequence>
<dbReference type="SUPFAM" id="SSF53822">
    <property type="entry name" value="Periplasmic binding protein-like I"/>
    <property type="match status" value="1"/>
</dbReference>
<protein>
    <submittedName>
        <fullName evidence="5">HTH-type transcriptional repressor CytR</fullName>
    </submittedName>
</protein>
<dbReference type="InterPro" id="IPR010982">
    <property type="entry name" value="Lambda_DNA-bd_dom_sf"/>
</dbReference>
<dbReference type="Gene3D" id="3.40.50.2300">
    <property type="match status" value="2"/>
</dbReference>
<keyword evidence="6" id="KW-1185">Reference proteome</keyword>
<dbReference type="SMART" id="SM00354">
    <property type="entry name" value="HTH_LACI"/>
    <property type="match status" value="1"/>
</dbReference>
<dbReference type="STRING" id="1715692.RUE5091_02010"/>
<organism evidence="5 6">
    <name type="scientific">Ruegeria denitrificans</name>
    <dbReference type="NCBI Taxonomy" id="1715692"/>
    <lineage>
        <taxon>Bacteria</taxon>
        <taxon>Pseudomonadati</taxon>
        <taxon>Pseudomonadota</taxon>
        <taxon>Alphaproteobacteria</taxon>
        <taxon>Rhodobacterales</taxon>
        <taxon>Roseobacteraceae</taxon>
        <taxon>Ruegeria</taxon>
    </lineage>
</organism>
<name>A0A0N7M9G6_9RHOB</name>
<dbReference type="PROSITE" id="PS50932">
    <property type="entry name" value="HTH_LACI_2"/>
    <property type="match status" value="1"/>
</dbReference>
<reference evidence="6" key="1">
    <citation type="submission" date="2015-09" db="EMBL/GenBank/DDBJ databases">
        <authorList>
            <person name="Rodrigo-Torres L."/>
            <person name="Arahal D.R."/>
        </authorList>
    </citation>
    <scope>NUCLEOTIDE SEQUENCE [LARGE SCALE GENOMIC DNA]</scope>
    <source>
        <strain evidence="6">CECT 5091</strain>
    </source>
</reference>
<dbReference type="SUPFAM" id="SSF47413">
    <property type="entry name" value="lambda repressor-like DNA-binding domains"/>
    <property type="match status" value="1"/>
</dbReference>
<dbReference type="InterPro" id="IPR028082">
    <property type="entry name" value="Peripla_BP_I"/>
</dbReference>
<dbReference type="Proteomes" id="UP000051260">
    <property type="component" value="Unassembled WGS sequence"/>
</dbReference>
<evidence type="ECO:0000256" key="2">
    <source>
        <dbReference type="ARBA" id="ARBA00023125"/>
    </source>
</evidence>
<proteinExistence type="predicted"/>
<dbReference type="InterPro" id="IPR000843">
    <property type="entry name" value="HTH_LacI"/>
</dbReference>
<dbReference type="PANTHER" id="PTHR30146">
    <property type="entry name" value="LACI-RELATED TRANSCRIPTIONAL REPRESSOR"/>
    <property type="match status" value="1"/>
</dbReference>
<dbReference type="Pfam" id="PF00356">
    <property type="entry name" value="LacI"/>
    <property type="match status" value="1"/>
</dbReference>
<dbReference type="InterPro" id="IPR046335">
    <property type="entry name" value="LacI/GalR-like_sensor"/>
</dbReference>
<dbReference type="CDD" id="cd01392">
    <property type="entry name" value="HTH_LacI"/>
    <property type="match status" value="1"/>
</dbReference>
<evidence type="ECO:0000313" key="6">
    <source>
        <dbReference type="Proteomes" id="UP000051260"/>
    </source>
</evidence>
<dbReference type="EMBL" id="CYUD01000005">
    <property type="protein sequence ID" value="CUJ99160.1"/>
    <property type="molecule type" value="Genomic_DNA"/>
</dbReference>
<dbReference type="AlphaFoldDB" id="A0A0N7M9G6"/>
<feature type="domain" description="HTH lacI-type" evidence="4">
    <location>
        <begin position="4"/>
        <end position="58"/>
    </location>
</feature>
<dbReference type="PANTHER" id="PTHR30146:SF109">
    <property type="entry name" value="HTH-TYPE TRANSCRIPTIONAL REGULATOR GALS"/>
    <property type="match status" value="1"/>
</dbReference>
<evidence type="ECO:0000256" key="3">
    <source>
        <dbReference type="ARBA" id="ARBA00023163"/>
    </source>
</evidence>
<evidence type="ECO:0000259" key="4">
    <source>
        <dbReference type="PROSITE" id="PS50932"/>
    </source>
</evidence>
<dbReference type="GO" id="GO:0003700">
    <property type="term" value="F:DNA-binding transcription factor activity"/>
    <property type="evidence" value="ECO:0007669"/>
    <property type="project" value="TreeGrafter"/>
</dbReference>
<gene>
    <name evidence="5" type="primary">cytR_2</name>
    <name evidence="5" type="ORF">RUE5091_02010</name>
</gene>
<dbReference type="RefSeq" id="WP_058281716.1">
    <property type="nucleotide sequence ID" value="NZ_CYUD01000005.1"/>
</dbReference>